<comment type="caution">
    <text evidence="1">The sequence shown here is derived from an EMBL/GenBank/DDBJ whole genome shotgun (WGS) entry which is preliminary data.</text>
</comment>
<name>A0A2S7EY64_9XANT</name>
<sequence length="65" mass="6551">MQVASELATFHGSSARATGSVSHCALLTTAMLVALGLVTAPSAFAAVLDFNSNDTIASSRMHADG</sequence>
<keyword evidence="2" id="KW-1185">Reference proteome</keyword>
<protein>
    <submittedName>
        <fullName evidence="1">Uncharacterized protein</fullName>
    </submittedName>
</protein>
<organism evidence="1 2">
    <name type="scientific">Xanthomonas populi</name>
    <dbReference type="NCBI Taxonomy" id="53414"/>
    <lineage>
        <taxon>Bacteria</taxon>
        <taxon>Pseudomonadati</taxon>
        <taxon>Pseudomonadota</taxon>
        <taxon>Gammaproteobacteria</taxon>
        <taxon>Lysobacterales</taxon>
        <taxon>Lysobacteraceae</taxon>
        <taxon>Xanthomonas</taxon>
    </lineage>
</organism>
<evidence type="ECO:0000313" key="1">
    <source>
        <dbReference type="EMBL" id="PPU98054.1"/>
    </source>
</evidence>
<evidence type="ECO:0000313" key="2">
    <source>
        <dbReference type="Proteomes" id="UP000239939"/>
    </source>
</evidence>
<proteinExistence type="predicted"/>
<dbReference type="EMBL" id="MDEJ01000017">
    <property type="protein sequence ID" value="PPU98054.1"/>
    <property type="molecule type" value="Genomic_DNA"/>
</dbReference>
<reference evidence="2" key="1">
    <citation type="submission" date="2016-08" db="EMBL/GenBank/DDBJ databases">
        <authorList>
            <person name="Merda D."/>
            <person name="Briand M."/>
            <person name="Taghouti G."/>
            <person name="Carrere S."/>
            <person name="Gouzy J."/>
            <person name="Portier P."/>
            <person name="Jacques M.-A."/>
            <person name="Fischer-Le Saux M."/>
        </authorList>
    </citation>
    <scope>NUCLEOTIDE SEQUENCE [LARGE SCALE GENOMIC DNA]</scope>
    <source>
        <strain evidence="2">CFBP1817</strain>
    </source>
</reference>
<dbReference type="RefSeq" id="WP_128416179.1">
    <property type="nucleotide sequence ID" value="NZ_MDEJ01000017.1"/>
</dbReference>
<gene>
    <name evidence="1" type="ORF">XpopCFBP1817_04530</name>
</gene>
<dbReference type="AlphaFoldDB" id="A0A2S7EY64"/>
<accession>A0A2S7EY64</accession>
<dbReference type="Proteomes" id="UP000239939">
    <property type="component" value="Unassembled WGS sequence"/>
</dbReference>